<sequence>CVTGLTCMHVSERFQRSKSTISKYFRLILDSFSTTTIYTKHVKLPRSGDPVPARILDNPTVYPYFKDAIGTIDGTHIACTPSAADRDATRNRK</sequence>
<reference evidence="1" key="2">
    <citation type="journal article" date="2020" name="Nat. Commun.">
        <title>Large-scale genome sequencing of mycorrhizal fungi provides insights into the early evolution of symbiotic traits.</title>
        <authorList>
            <person name="Miyauchi S."/>
            <person name="Kiss E."/>
            <person name="Kuo A."/>
            <person name="Drula E."/>
            <person name="Kohler A."/>
            <person name="Sanchez-Garcia M."/>
            <person name="Morin E."/>
            <person name="Andreopoulos B."/>
            <person name="Barry K.W."/>
            <person name="Bonito G."/>
            <person name="Buee M."/>
            <person name="Carver A."/>
            <person name="Chen C."/>
            <person name="Cichocki N."/>
            <person name="Clum A."/>
            <person name="Culley D."/>
            <person name="Crous P.W."/>
            <person name="Fauchery L."/>
            <person name="Girlanda M."/>
            <person name="Hayes R.D."/>
            <person name="Keri Z."/>
            <person name="LaButti K."/>
            <person name="Lipzen A."/>
            <person name="Lombard V."/>
            <person name="Magnuson J."/>
            <person name="Maillard F."/>
            <person name="Murat C."/>
            <person name="Nolan M."/>
            <person name="Ohm R.A."/>
            <person name="Pangilinan J."/>
            <person name="Pereira M.F."/>
            <person name="Perotto S."/>
            <person name="Peter M."/>
            <person name="Pfister S."/>
            <person name="Riley R."/>
            <person name="Sitrit Y."/>
            <person name="Stielow J.B."/>
            <person name="Szollosi G."/>
            <person name="Zifcakova L."/>
            <person name="Stursova M."/>
            <person name="Spatafora J.W."/>
            <person name="Tedersoo L."/>
            <person name="Vaario L.M."/>
            <person name="Yamada A."/>
            <person name="Yan M."/>
            <person name="Wang P."/>
            <person name="Xu J."/>
            <person name="Bruns T."/>
            <person name="Baldrian P."/>
            <person name="Vilgalys R."/>
            <person name="Dunand C."/>
            <person name="Henrissat B."/>
            <person name="Grigoriev I.V."/>
            <person name="Hibbett D."/>
            <person name="Nagy L.G."/>
            <person name="Martin F.M."/>
        </authorList>
    </citation>
    <scope>NUCLEOTIDE SEQUENCE</scope>
    <source>
        <strain evidence="1">BED1</strain>
    </source>
</reference>
<feature type="non-terminal residue" evidence="1">
    <location>
        <position position="93"/>
    </location>
</feature>
<gene>
    <name evidence="1" type="ORF">L210DRAFT_3331700</name>
</gene>
<proteinExistence type="predicted"/>
<reference evidence="1" key="1">
    <citation type="submission" date="2019-10" db="EMBL/GenBank/DDBJ databases">
        <authorList>
            <consortium name="DOE Joint Genome Institute"/>
            <person name="Kuo A."/>
            <person name="Miyauchi S."/>
            <person name="Kiss E."/>
            <person name="Drula E."/>
            <person name="Kohler A."/>
            <person name="Sanchez-Garcia M."/>
            <person name="Andreopoulos B."/>
            <person name="Barry K.W."/>
            <person name="Bonito G."/>
            <person name="Buee M."/>
            <person name="Carver A."/>
            <person name="Chen C."/>
            <person name="Cichocki N."/>
            <person name="Clum A."/>
            <person name="Culley D."/>
            <person name="Crous P.W."/>
            <person name="Fauchery L."/>
            <person name="Girlanda M."/>
            <person name="Hayes R."/>
            <person name="Keri Z."/>
            <person name="LaButti K."/>
            <person name="Lipzen A."/>
            <person name="Lombard V."/>
            <person name="Magnuson J."/>
            <person name="Maillard F."/>
            <person name="Morin E."/>
            <person name="Murat C."/>
            <person name="Nolan M."/>
            <person name="Ohm R."/>
            <person name="Pangilinan J."/>
            <person name="Pereira M."/>
            <person name="Perotto S."/>
            <person name="Peter M."/>
            <person name="Riley R."/>
            <person name="Sitrit Y."/>
            <person name="Stielow B."/>
            <person name="Szollosi G."/>
            <person name="Zifcakova L."/>
            <person name="Stursova M."/>
            <person name="Spatafora J.W."/>
            <person name="Tedersoo L."/>
            <person name="Vaario L.-M."/>
            <person name="Yamada A."/>
            <person name="Yan M."/>
            <person name="Wang P."/>
            <person name="Xu J."/>
            <person name="Bruns T."/>
            <person name="Baldrian P."/>
            <person name="Vilgalys R."/>
            <person name="Henrissat B."/>
            <person name="Grigoriev I.V."/>
            <person name="Hibbett D."/>
            <person name="Nagy L.G."/>
            <person name="Martin F.M."/>
        </authorList>
    </citation>
    <scope>NUCLEOTIDE SEQUENCE</scope>
    <source>
        <strain evidence="1">BED1</strain>
    </source>
</reference>
<dbReference type="AlphaFoldDB" id="A0AAD4C8W8"/>
<dbReference type="Proteomes" id="UP001194468">
    <property type="component" value="Unassembled WGS sequence"/>
</dbReference>
<evidence type="ECO:0000313" key="1">
    <source>
        <dbReference type="EMBL" id="KAF8451062.1"/>
    </source>
</evidence>
<organism evidence="1 2">
    <name type="scientific">Boletus edulis BED1</name>
    <dbReference type="NCBI Taxonomy" id="1328754"/>
    <lineage>
        <taxon>Eukaryota</taxon>
        <taxon>Fungi</taxon>
        <taxon>Dikarya</taxon>
        <taxon>Basidiomycota</taxon>
        <taxon>Agaricomycotina</taxon>
        <taxon>Agaricomycetes</taxon>
        <taxon>Agaricomycetidae</taxon>
        <taxon>Boletales</taxon>
        <taxon>Boletineae</taxon>
        <taxon>Boletaceae</taxon>
        <taxon>Boletoideae</taxon>
        <taxon>Boletus</taxon>
    </lineage>
</organism>
<dbReference type="EMBL" id="WHUW01000002">
    <property type="protein sequence ID" value="KAF8451062.1"/>
    <property type="molecule type" value="Genomic_DNA"/>
</dbReference>
<feature type="non-terminal residue" evidence="1">
    <location>
        <position position="1"/>
    </location>
</feature>
<name>A0AAD4C8W8_BOLED</name>
<evidence type="ECO:0008006" key="3">
    <source>
        <dbReference type="Google" id="ProtNLM"/>
    </source>
</evidence>
<evidence type="ECO:0000313" key="2">
    <source>
        <dbReference type="Proteomes" id="UP001194468"/>
    </source>
</evidence>
<accession>A0AAD4C8W8</accession>
<comment type="caution">
    <text evidence="1">The sequence shown here is derived from an EMBL/GenBank/DDBJ whole genome shotgun (WGS) entry which is preliminary data.</text>
</comment>
<keyword evidence="2" id="KW-1185">Reference proteome</keyword>
<protein>
    <recommendedName>
        <fullName evidence="3">Nuclease HARBI1</fullName>
    </recommendedName>
</protein>